<evidence type="ECO:0000259" key="2">
    <source>
        <dbReference type="PROSITE" id="PS50943"/>
    </source>
</evidence>
<dbReference type="PANTHER" id="PTHR46558:SF11">
    <property type="entry name" value="HTH-TYPE TRANSCRIPTIONAL REGULATOR XRE"/>
    <property type="match status" value="1"/>
</dbReference>
<organism evidence="4 6">
    <name type="scientific">Vagococcus xieshaowenii</name>
    <dbReference type="NCBI Taxonomy" id="2562451"/>
    <lineage>
        <taxon>Bacteria</taxon>
        <taxon>Bacillati</taxon>
        <taxon>Bacillota</taxon>
        <taxon>Bacilli</taxon>
        <taxon>Lactobacillales</taxon>
        <taxon>Enterococcaceae</taxon>
        <taxon>Vagococcus</taxon>
    </lineage>
</organism>
<evidence type="ECO:0000313" key="5">
    <source>
        <dbReference type="Proteomes" id="UP000296883"/>
    </source>
</evidence>
<dbReference type="InterPro" id="IPR001387">
    <property type="entry name" value="Cro/C1-type_HTH"/>
</dbReference>
<accession>A0AAJ5JQG0</accession>
<protein>
    <submittedName>
        <fullName evidence="4">XRE family transcriptional regulator</fullName>
    </submittedName>
</protein>
<reference evidence="3 5" key="2">
    <citation type="journal article" date="2020" name="Int. J. Syst. Evol. Microbiol.">
        <title>Vagococcus xieshaowenii sp. nov., isolated from snow finch (Montifringilla taczanowskii) cloacal content.</title>
        <authorList>
            <person name="Ge Y."/>
            <person name="Yang J."/>
            <person name="Lai X.H."/>
            <person name="Zhang G."/>
            <person name="Jin D."/>
            <person name="Lu S."/>
            <person name="Wang B."/>
            <person name="Huang Y."/>
            <person name="Huang Y."/>
            <person name="Ren Z."/>
            <person name="Zhang X."/>
            <person name="Xu J."/>
        </authorList>
    </citation>
    <scope>NUCLEOTIDE SEQUENCE [LARGE SCALE GENOMIC DNA]</scope>
    <source>
        <strain evidence="3">Personal::cf-49</strain>
        <strain evidence="5">personal::cf-49</strain>
    </source>
</reference>
<dbReference type="RefSeq" id="WP_135254458.1">
    <property type="nucleotide sequence ID" value="NZ_CP038865.1"/>
</dbReference>
<dbReference type="SUPFAM" id="SSF47413">
    <property type="entry name" value="lambda repressor-like DNA-binding domains"/>
    <property type="match status" value="1"/>
</dbReference>
<dbReference type="CDD" id="cd00093">
    <property type="entry name" value="HTH_XRE"/>
    <property type="match status" value="1"/>
</dbReference>
<dbReference type="EMBL" id="CP038865">
    <property type="protein sequence ID" value="QCA29170.1"/>
    <property type="molecule type" value="Genomic_DNA"/>
</dbReference>
<name>A0AAJ5JQG0_9ENTE</name>
<dbReference type="Gene3D" id="1.10.260.40">
    <property type="entry name" value="lambda repressor-like DNA-binding domains"/>
    <property type="match status" value="1"/>
</dbReference>
<evidence type="ECO:0000313" key="4">
    <source>
        <dbReference type="EMBL" id="TFZ40852.1"/>
    </source>
</evidence>
<dbReference type="GO" id="GO:0003677">
    <property type="term" value="F:DNA binding"/>
    <property type="evidence" value="ECO:0007669"/>
    <property type="project" value="UniProtKB-KW"/>
</dbReference>
<evidence type="ECO:0000313" key="6">
    <source>
        <dbReference type="Proteomes" id="UP000297725"/>
    </source>
</evidence>
<dbReference type="AlphaFoldDB" id="A0AAJ5JQG0"/>
<gene>
    <name evidence="4" type="ORF">E4031_05570</name>
    <name evidence="3" type="ORF">E4Z98_07520</name>
</gene>
<evidence type="ECO:0000256" key="1">
    <source>
        <dbReference type="ARBA" id="ARBA00023125"/>
    </source>
</evidence>
<dbReference type="InterPro" id="IPR010982">
    <property type="entry name" value="Lambda_DNA-bd_dom_sf"/>
</dbReference>
<dbReference type="PANTHER" id="PTHR46558">
    <property type="entry name" value="TRACRIPTIONAL REGULATORY PROTEIN-RELATED-RELATED"/>
    <property type="match status" value="1"/>
</dbReference>
<dbReference type="Pfam" id="PF01381">
    <property type="entry name" value="HTH_3"/>
    <property type="match status" value="1"/>
</dbReference>
<dbReference type="SMART" id="SM00530">
    <property type="entry name" value="HTH_XRE"/>
    <property type="match status" value="1"/>
</dbReference>
<proteinExistence type="predicted"/>
<sequence length="205" mass="23536">MNKIKEARQLRKISQKELANLLGITQQSVSYYENGSRTPDDAMWEKISEVLSVRTEYLQGNTDDPYGWELLEERTNLNREEIKEEIERMKKFNHVIGDVNDSLNVIDQAVNNLLGNGNTDRAILDNTALQLSKLKDELNEKYVDPKKELSNKTSGNNDLKIIHGRINKTELVYDDLNIDAYIKALEILSNARKEILKISDDLSLD</sequence>
<keyword evidence="1" id="KW-0238">DNA-binding</keyword>
<feature type="domain" description="HTH cro/C1-type" evidence="2">
    <location>
        <begin position="4"/>
        <end position="58"/>
    </location>
</feature>
<evidence type="ECO:0000313" key="3">
    <source>
        <dbReference type="EMBL" id="QCA29170.1"/>
    </source>
</evidence>
<reference evidence="4 6" key="1">
    <citation type="submission" date="2019-03" db="EMBL/GenBank/DDBJ databases">
        <title>Vagococcus sp. was isolated fron gut of Carduelis flavirostris.</title>
        <authorList>
            <person name="Ge Y."/>
        </authorList>
    </citation>
    <scope>NUCLEOTIDE SEQUENCE [LARGE SCALE GENOMIC DNA]</scope>
    <source>
        <strain evidence="4 6">CF-210</strain>
    </source>
</reference>
<dbReference type="Proteomes" id="UP000297725">
    <property type="component" value="Unassembled WGS sequence"/>
</dbReference>
<keyword evidence="5" id="KW-1185">Reference proteome</keyword>
<dbReference type="EMBL" id="SRHU01000023">
    <property type="protein sequence ID" value="TFZ40852.1"/>
    <property type="molecule type" value="Genomic_DNA"/>
</dbReference>
<dbReference type="Proteomes" id="UP000296883">
    <property type="component" value="Chromosome"/>
</dbReference>
<dbReference type="PROSITE" id="PS50943">
    <property type="entry name" value="HTH_CROC1"/>
    <property type="match status" value="1"/>
</dbReference>